<protein>
    <recommendedName>
        <fullName evidence="3">Glycosyl transferase family 1</fullName>
    </recommendedName>
</protein>
<organism evidence="1 2">
    <name type="scientific">Phenylobacterium deserti</name>
    <dbReference type="NCBI Taxonomy" id="1914756"/>
    <lineage>
        <taxon>Bacteria</taxon>
        <taxon>Pseudomonadati</taxon>
        <taxon>Pseudomonadota</taxon>
        <taxon>Alphaproteobacteria</taxon>
        <taxon>Caulobacterales</taxon>
        <taxon>Caulobacteraceae</taxon>
        <taxon>Phenylobacterium</taxon>
    </lineage>
</organism>
<proteinExistence type="predicted"/>
<name>A0A328A8B0_9CAUL</name>
<keyword evidence="2" id="KW-1185">Reference proteome</keyword>
<comment type="caution">
    <text evidence="1">The sequence shown here is derived from an EMBL/GenBank/DDBJ whole genome shotgun (WGS) entry which is preliminary data.</text>
</comment>
<sequence>MKLAYFVHDLADPAVTRRVRMLQAGGAEPIVLGFRRTETAPEQVAGAPAVDLGRTFDARLGHRAKATALGALTSGRWRKLLAGTEAVMARTLEMLAVAQAARRTCGLSGPLTYECLDIHRLMLREGAKSRAMRTVERALMRQADLLIVSSPAFLDAYFRPRQGVGDSLQIPTLLMENKLLELGAAPAEPPLPPAPGRPWRISWMGAIRCRKSLDILSALAARRPDLLEIEIHGRPAYTEFKDFDGQVAATPNVSFGGAYRAEDLPRLYGRTHFSWAIDYMEEGLNSSWLLPNRLYESPRFGVVPIAIADLQTGRFLAEHGFGVRLSDPSELEAFLEGLSPQDYLALRRQVEAVPLSTFVAEEADCRLLVQAVSKGQALSSDVAPPLKAKLVA</sequence>
<dbReference type="SUPFAM" id="SSF53756">
    <property type="entry name" value="UDP-Glycosyltransferase/glycogen phosphorylase"/>
    <property type="match status" value="1"/>
</dbReference>
<evidence type="ECO:0000313" key="2">
    <source>
        <dbReference type="Proteomes" id="UP000249725"/>
    </source>
</evidence>
<dbReference type="RefSeq" id="WP_111516428.1">
    <property type="nucleotide sequence ID" value="NZ_QFYR01000006.1"/>
</dbReference>
<dbReference type="OrthoDB" id="7973140at2"/>
<accession>A0A328A8B0</accession>
<evidence type="ECO:0000313" key="1">
    <source>
        <dbReference type="EMBL" id="RAK50699.1"/>
    </source>
</evidence>
<reference evidence="2" key="1">
    <citation type="submission" date="2018-05" db="EMBL/GenBank/DDBJ databases">
        <authorList>
            <person name="Li X."/>
        </authorList>
    </citation>
    <scope>NUCLEOTIDE SEQUENCE [LARGE SCALE GENOMIC DNA]</scope>
    <source>
        <strain evidence="2">YIM 73061</strain>
    </source>
</reference>
<gene>
    <name evidence="1" type="ORF">DJ018_18280</name>
</gene>
<dbReference type="AlphaFoldDB" id="A0A328A8B0"/>
<dbReference type="EMBL" id="QFYR01000006">
    <property type="protein sequence ID" value="RAK50699.1"/>
    <property type="molecule type" value="Genomic_DNA"/>
</dbReference>
<evidence type="ECO:0008006" key="3">
    <source>
        <dbReference type="Google" id="ProtNLM"/>
    </source>
</evidence>
<dbReference type="Gene3D" id="3.40.50.2000">
    <property type="entry name" value="Glycogen Phosphorylase B"/>
    <property type="match status" value="1"/>
</dbReference>
<dbReference type="Proteomes" id="UP000249725">
    <property type="component" value="Unassembled WGS sequence"/>
</dbReference>